<dbReference type="RefSeq" id="WP_241310913.1">
    <property type="nucleotide sequence ID" value="NZ_JAKYXJ010000012.1"/>
</dbReference>
<dbReference type="EMBL" id="JAZGJU010000028">
    <property type="protein sequence ID" value="MEE6128462.1"/>
    <property type="molecule type" value="Genomic_DNA"/>
</dbReference>
<keyword evidence="2" id="KW-1185">Reference proteome</keyword>
<protein>
    <submittedName>
        <fullName evidence="1">Uncharacterized protein</fullName>
    </submittedName>
</protein>
<gene>
    <name evidence="1" type="ORF">V2E39_13795</name>
</gene>
<sequence length="57" mass="6646">MFLQKVNLKMNFIKTLRPQRSNVLIGYSSGRNGTSFSRGFVLAKWNSFANEKMKQFK</sequence>
<dbReference type="Proteomes" id="UP001350005">
    <property type="component" value="Unassembled WGS sequence"/>
</dbReference>
<reference evidence="1 2" key="1">
    <citation type="submission" date="2024-01" db="EMBL/GenBank/DDBJ databases">
        <title>Whole genome of Chryseobacterium arthrosphaerae NNCa 2741.</title>
        <authorList>
            <person name="Boriskina E.V."/>
            <person name="Gordinskaya N.A."/>
            <person name="Kropotov V.S."/>
            <person name="Alekseeva A.E."/>
            <person name="Makhova M.A."/>
            <person name="Kryazhev D.V."/>
            <person name="Shkurkina I.S."/>
        </authorList>
    </citation>
    <scope>NUCLEOTIDE SEQUENCE [LARGE SCALE GENOMIC DNA]</scope>
    <source>
        <strain evidence="1 2">NNCa 2741</strain>
    </source>
</reference>
<evidence type="ECO:0000313" key="1">
    <source>
        <dbReference type="EMBL" id="MEE6128462.1"/>
    </source>
</evidence>
<evidence type="ECO:0000313" key="2">
    <source>
        <dbReference type="Proteomes" id="UP001350005"/>
    </source>
</evidence>
<organism evidence="1 2">
    <name type="scientific">Chryseobacterium arthrosphaerae</name>
    <dbReference type="NCBI Taxonomy" id="651561"/>
    <lineage>
        <taxon>Bacteria</taxon>
        <taxon>Pseudomonadati</taxon>
        <taxon>Bacteroidota</taxon>
        <taxon>Flavobacteriia</taxon>
        <taxon>Flavobacteriales</taxon>
        <taxon>Weeksellaceae</taxon>
        <taxon>Chryseobacterium group</taxon>
        <taxon>Chryseobacterium</taxon>
    </lineage>
</organism>
<accession>A0ABU7R0X0</accession>
<name>A0ABU7R0X0_9FLAO</name>
<proteinExistence type="predicted"/>
<comment type="caution">
    <text evidence="1">The sequence shown here is derived from an EMBL/GenBank/DDBJ whole genome shotgun (WGS) entry which is preliminary data.</text>
</comment>